<dbReference type="Gene3D" id="1.10.510.10">
    <property type="entry name" value="Transferase(Phosphotransferase) domain 1"/>
    <property type="match status" value="1"/>
</dbReference>
<dbReference type="GeneID" id="8861714"/>
<evidence type="ECO:0000256" key="5">
    <source>
        <dbReference type="ARBA" id="ARBA00037982"/>
    </source>
</evidence>
<dbReference type="GO" id="GO:0005524">
    <property type="term" value="F:ATP binding"/>
    <property type="evidence" value="ECO:0007669"/>
    <property type="project" value="UniProtKB-KW"/>
</dbReference>
<evidence type="ECO:0000256" key="1">
    <source>
        <dbReference type="ARBA" id="ARBA00022679"/>
    </source>
</evidence>
<dbReference type="Proteomes" id="UP000006671">
    <property type="component" value="Unassembled WGS sequence"/>
</dbReference>
<dbReference type="CDD" id="cd00048">
    <property type="entry name" value="DSRM_SF"/>
    <property type="match status" value="1"/>
</dbReference>
<dbReference type="InterPro" id="IPR000719">
    <property type="entry name" value="Prot_kinase_dom"/>
</dbReference>
<organism evidence="9">
    <name type="scientific">Naegleria gruberi</name>
    <name type="common">Amoeba</name>
    <dbReference type="NCBI Taxonomy" id="5762"/>
    <lineage>
        <taxon>Eukaryota</taxon>
        <taxon>Discoba</taxon>
        <taxon>Heterolobosea</taxon>
        <taxon>Tetramitia</taxon>
        <taxon>Eutetramitia</taxon>
        <taxon>Vahlkampfiidae</taxon>
        <taxon>Naegleria</taxon>
    </lineage>
</organism>
<dbReference type="OMA" id="QMEYCES"/>
<name>D2V6X5_NAEGR</name>
<feature type="compositionally biased region" description="Acidic residues" evidence="6">
    <location>
        <begin position="11"/>
        <end position="23"/>
    </location>
</feature>
<dbReference type="PANTHER" id="PTHR11042:SF136">
    <property type="entry name" value="EIF-2-ALPHA KINASE GCN2"/>
    <property type="match status" value="1"/>
</dbReference>
<dbReference type="PANTHER" id="PTHR11042">
    <property type="entry name" value="EUKARYOTIC TRANSLATION INITIATION FACTOR 2-ALPHA KINASE EIF2-ALPHA KINASE -RELATED"/>
    <property type="match status" value="1"/>
</dbReference>
<dbReference type="PROSITE" id="PS50011">
    <property type="entry name" value="PROTEIN_KINASE_DOM"/>
    <property type="match status" value="1"/>
</dbReference>
<comment type="similarity">
    <text evidence="5">Belongs to the protein kinase superfamily. Ser/Thr protein kinase family. GCN2 subfamily.</text>
</comment>
<feature type="region of interest" description="Disordered" evidence="6">
    <location>
        <begin position="1"/>
        <end position="23"/>
    </location>
</feature>
<dbReference type="GO" id="GO:0005634">
    <property type="term" value="C:nucleus"/>
    <property type="evidence" value="ECO:0007669"/>
    <property type="project" value="TreeGrafter"/>
</dbReference>
<reference evidence="8 9" key="1">
    <citation type="journal article" date="2010" name="Cell">
        <title>The genome of Naegleria gruberi illuminates early eukaryotic versatility.</title>
        <authorList>
            <person name="Fritz-Laylin L.K."/>
            <person name="Prochnik S.E."/>
            <person name="Ginger M.L."/>
            <person name="Dacks J.B."/>
            <person name="Carpenter M.L."/>
            <person name="Field M.C."/>
            <person name="Kuo A."/>
            <person name="Paredez A."/>
            <person name="Chapman J."/>
            <person name="Pham J."/>
            <person name="Shu S."/>
            <person name="Neupane R."/>
            <person name="Cipriano M."/>
            <person name="Mancuso J."/>
            <person name="Tu H."/>
            <person name="Salamov A."/>
            <person name="Lindquist E."/>
            <person name="Shapiro H."/>
            <person name="Lucas S."/>
            <person name="Grigoriev I.V."/>
            <person name="Cande W.Z."/>
            <person name="Fulton C."/>
            <person name="Rokhsar D.S."/>
            <person name="Dawson S.C."/>
        </authorList>
    </citation>
    <scope>NUCLEOTIDE SEQUENCE [LARGE SCALE GENOMIC DNA]</scope>
    <source>
        <strain evidence="8 9">NEG-M</strain>
    </source>
</reference>
<dbReference type="Gene3D" id="3.30.200.20">
    <property type="entry name" value="Phosphorylase Kinase, domain 1"/>
    <property type="match status" value="1"/>
</dbReference>
<evidence type="ECO:0000313" key="9">
    <source>
        <dbReference type="Proteomes" id="UP000006671"/>
    </source>
</evidence>
<proteinExistence type="inferred from homology"/>
<dbReference type="PROSITE" id="PS00108">
    <property type="entry name" value="PROTEIN_KINASE_ST"/>
    <property type="match status" value="1"/>
</dbReference>
<dbReference type="SMART" id="SM00220">
    <property type="entry name" value="S_TKc"/>
    <property type="match status" value="1"/>
</dbReference>
<feature type="compositionally biased region" description="Polar residues" evidence="6">
    <location>
        <begin position="1"/>
        <end position="10"/>
    </location>
</feature>
<keyword evidence="1" id="KW-0808">Transferase</keyword>
<evidence type="ECO:0000259" key="7">
    <source>
        <dbReference type="PROSITE" id="PS50011"/>
    </source>
</evidence>
<sequence length="476" mass="54069">MSHWFKNNNVESEDDSEEEADGEYVDEENDVAVQAQASNSEQLLVSVLRYLGIDDETLNKLADENYISSLQSNLIDIPSYLQTKLDSIFSTSLNNFEYDSCLGGGGCGVVLKCRHKMDGKMYALKFIPFADEDDDSNGQISINEALKEVKILSSLHHEHTVRYYNSFIEKEIPESFKKDIIHVCKENAIEISDKFLVIQMECCFTNLGSFLDKYKIGKGERNQLRSFLRQTLTGLSYLHREGIVHYDIKPHNILISEENKIKITDFGLSATAGRSSVGECADDCGTSLYFTDKFQKEERDLFALGITYFLMINNDNREASKLKQDPNNYEFSIDFTDMDKMLIKKMLTNPTSADELIKIIDKSKYFCCNCNLERIGMVQFIEHEKSEAHVKKIDLNKQLSNITDATNALIRISQSCNIPEPIYSHPLNTSFTCKIDFKAKSLTSNVHSTKKAAKNEASQLMLDLIKGECCQLLKDS</sequence>
<evidence type="ECO:0000256" key="4">
    <source>
        <dbReference type="ARBA" id="ARBA00022840"/>
    </source>
</evidence>
<dbReference type="Gene3D" id="3.30.160.20">
    <property type="match status" value="1"/>
</dbReference>
<dbReference type="STRING" id="5762.D2V6X5"/>
<dbReference type="SUPFAM" id="SSF56112">
    <property type="entry name" value="Protein kinase-like (PK-like)"/>
    <property type="match status" value="1"/>
</dbReference>
<keyword evidence="3 8" id="KW-0418">Kinase</keyword>
<protein>
    <submittedName>
        <fullName evidence="8">CAMK family protein kinase</fullName>
    </submittedName>
</protein>
<dbReference type="RefSeq" id="XP_002680267.1">
    <property type="nucleotide sequence ID" value="XM_002680221.1"/>
</dbReference>
<keyword evidence="4" id="KW-0067">ATP-binding</keyword>
<dbReference type="eggNOG" id="KOG1035">
    <property type="taxonomic scope" value="Eukaryota"/>
</dbReference>
<evidence type="ECO:0000256" key="6">
    <source>
        <dbReference type="SAM" id="MobiDB-lite"/>
    </source>
</evidence>
<accession>D2V6X5</accession>
<dbReference type="InterPro" id="IPR011009">
    <property type="entry name" value="Kinase-like_dom_sf"/>
</dbReference>
<dbReference type="AlphaFoldDB" id="D2V6X5"/>
<dbReference type="Pfam" id="PF00069">
    <property type="entry name" value="Pkinase"/>
    <property type="match status" value="1"/>
</dbReference>
<dbReference type="InterPro" id="IPR050339">
    <property type="entry name" value="CC_SR_Kinase"/>
</dbReference>
<keyword evidence="9" id="KW-1185">Reference proteome</keyword>
<dbReference type="OrthoDB" id="5809314at2759"/>
<evidence type="ECO:0000256" key="2">
    <source>
        <dbReference type="ARBA" id="ARBA00022741"/>
    </source>
</evidence>
<keyword evidence="2" id="KW-0547">Nucleotide-binding</keyword>
<dbReference type="SUPFAM" id="SSF54768">
    <property type="entry name" value="dsRNA-binding domain-like"/>
    <property type="match status" value="1"/>
</dbReference>
<gene>
    <name evidence="8" type="ORF">NAEGRDRAFT_78831</name>
</gene>
<feature type="domain" description="Protein kinase" evidence="7">
    <location>
        <begin position="96"/>
        <end position="366"/>
    </location>
</feature>
<dbReference type="VEuPathDB" id="AmoebaDB:NAEGRDRAFT_78831"/>
<evidence type="ECO:0000256" key="3">
    <source>
        <dbReference type="ARBA" id="ARBA00022777"/>
    </source>
</evidence>
<dbReference type="InterPro" id="IPR008271">
    <property type="entry name" value="Ser/Thr_kinase_AS"/>
</dbReference>
<dbReference type="GO" id="GO:0005829">
    <property type="term" value="C:cytosol"/>
    <property type="evidence" value="ECO:0007669"/>
    <property type="project" value="TreeGrafter"/>
</dbReference>
<evidence type="ECO:0000313" key="8">
    <source>
        <dbReference type="EMBL" id="EFC47523.1"/>
    </source>
</evidence>
<dbReference type="InParanoid" id="D2V6X5"/>
<dbReference type="EMBL" id="GG738854">
    <property type="protein sequence ID" value="EFC47523.1"/>
    <property type="molecule type" value="Genomic_DNA"/>
</dbReference>
<dbReference type="GO" id="GO:0004694">
    <property type="term" value="F:eukaryotic translation initiation factor 2alpha kinase activity"/>
    <property type="evidence" value="ECO:0007669"/>
    <property type="project" value="TreeGrafter"/>
</dbReference>
<dbReference type="KEGG" id="ngr:NAEGRDRAFT_78831"/>